<gene>
    <name evidence="3" type="ORF">OG327_34765</name>
</gene>
<dbReference type="InterPro" id="IPR013785">
    <property type="entry name" value="Aldolase_TIM"/>
</dbReference>
<organism evidence="3">
    <name type="scientific">Streptomyces sp. NBC_00049</name>
    <dbReference type="NCBI Taxonomy" id="2903617"/>
    <lineage>
        <taxon>Bacteria</taxon>
        <taxon>Bacillati</taxon>
        <taxon>Actinomycetota</taxon>
        <taxon>Actinomycetes</taxon>
        <taxon>Kitasatosporales</taxon>
        <taxon>Streptomycetaceae</taxon>
        <taxon>Streptomyces</taxon>
    </lineage>
</organism>
<evidence type="ECO:0000313" key="3">
    <source>
        <dbReference type="EMBL" id="WTU78050.1"/>
    </source>
</evidence>
<dbReference type="Gene3D" id="3.20.20.70">
    <property type="entry name" value="Aldolase class I"/>
    <property type="match status" value="1"/>
</dbReference>
<dbReference type="EMBL" id="CP108264">
    <property type="protein sequence ID" value="WTU78050.1"/>
    <property type="molecule type" value="Genomic_DNA"/>
</dbReference>
<proteinExistence type="predicted"/>
<dbReference type="InterPro" id="IPR001754">
    <property type="entry name" value="OMPdeCOase_dom"/>
</dbReference>
<keyword evidence="1 3" id="KW-0456">Lyase</keyword>
<sequence length="82" mass="8210">MELPTTAGPGLVEHLAAGGHEVFLDLKLFEIPNSVADAVRAAGAPGATMVTVRAMGGAGIMAAAVAAVAPARDFPRLRGSSR</sequence>
<reference evidence="3" key="1">
    <citation type="submission" date="2022-10" db="EMBL/GenBank/DDBJ databases">
        <title>The complete genomes of actinobacterial strains from the NBC collection.</title>
        <authorList>
            <person name="Joergensen T.S."/>
            <person name="Alvarez Arevalo M."/>
            <person name="Sterndorff E.B."/>
            <person name="Faurdal D."/>
            <person name="Vuksanovic O."/>
            <person name="Mourched A.-S."/>
            <person name="Charusanti P."/>
            <person name="Shaw S."/>
            <person name="Blin K."/>
            <person name="Weber T."/>
        </authorList>
    </citation>
    <scope>NUCLEOTIDE SEQUENCE</scope>
    <source>
        <strain evidence="3">NBC_00049</strain>
    </source>
</reference>
<accession>A0AAU2K0E8</accession>
<dbReference type="InterPro" id="IPR011060">
    <property type="entry name" value="RibuloseP-bd_barrel"/>
</dbReference>
<evidence type="ECO:0000256" key="1">
    <source>
        <dbReference type="ARBA" id="ARBA00023239"/>
    </source>
</evidence>
<protein>
    <submittedName>
        <fullName evidence="3">Orotidine 5'-phosphate decarboxylase</fullName>
        <ecNumber evidence="3">4.1.1.23</ecNumber>
    </submittedName>
</protein>
<feature type="domain" description="Orotidine 5'-phosphate decarboxylase" evidence="2">
    <location>
        <begin position="3"/>
        <end position="69"/>
    </location>
</feature>
<evidence type="ECO:0000259" key="2">
    <source>
        <dbReference type="Pfam" id="PF00215"/>
    </source>
</evidence>
<dbReference type="EC" id="4.1.1.23" evidence="3"/>
<dbReference type="AlphaFoldDB" id="A0AAU2K0E8"/>
<dbReference type="GO" id="GO:0006207">
    <property type="term" value="P:'de novo' pyrimidine nucleobase biosynthetic process"/>
    <property type="evidence" value="ECO:0007669"/>
    <property type="project" value="InterPro"/>
</dbReference>
<dbReference type="Pfam" id="PF00215">
    <property type="entry name" value="OMPdecase"/>
    <property type="match status" value="1"/>
</dbReference>
<dbReference type="GO" id="GO:0004590">
    <property type="term" value="F:orotidine-5'-phosphate decarboxylase activity"/>
    <property type="evidence" value="ECO:0007669"/>
    <property type="project" value="UniProtKB-EC"/>
</dbReference>
<name>A0AAU2K0E8_9ACTN</name>
<dbReference type="SUPFAM" id="SSF51366">
    <property type="entry name" value="Ribulose-phoshate binding barrel"/>
    <property type="match status" value="1"/>
</dbReference>